<reference evidence="3 4" key="1">
    <citation type="submission" date="2019-09" db="EMBL/GenBank/DDBJ databases">
        <title>Genome sequence and assembly of Taibaiella sp.</title>
        <authorList>
            <person name="Chhetri G."/>
        </authorList>
    </citation>
    <scope>NUCLEOTIDE SEQUENCE [LARGE SCALE GENOMIC DNA]</scope>
    <source>
        <strain evidence="3 4">KVB11</strain>
    </source>
</reference>
<protein>
    <recommendedName>
        <fullName evidence="5">Chromosome segregation protein SMC</fullName>
    </recommendedName>
</protein>
<keyword evidence="2" id="KW-0472">Membrane</keyword>
<evidence type="ECO:0000313" key="3">
    <source>
        <dbReference type="EMBL" id="KAA5533438.1"/>
    </source>
</evidence>
<comment type="caution">
    <text evidence="3">The sequence shown here is derived from an EMBL/GenBank/DDBJ whole genome shotgun (WGS) entry which is preliminary data.</text>
</comment>
<dbReference type="AlphaFoldDB" id="A0A5M6CE34"/>
<feature type="transmembrane region" description="Helical" evidence="2">
    <location>
        <begin position="21"/>
        <end position="40"/>
    </location>
</feature>
<proteinExistence type="predicted"/>
<dbReference type="EMBL" id="VWSH01000003">
    <property type="protein sequence ID" value="KAA5533438.1"/>
    <property type="molecule type" value="Genomic_DNA"/>
</dbReference>
<dbReference type="RefSeq" id="WP_150033185.1">
    <property type="nucleotide sequence ID" value="NZ_VWSH01000003.1"/>
</dbReference>
<feature type="coiled-coil region" evidence="1">
    <location>
        <begin position="63"/>
        <end position="153"/>
    </location>
</feature>
<sequence length="307" mass="34014">MEGTNQNQELTNNSKPRRSNTWIYLVIIALLLGTNVYLYLQKNKSTEQLGVSQVMLQQADTSLNQLQTEYNASLARLDELTGKNAMLDQQLKDKDSELGKTKARIKELLTKSNATKADLAEARTLINSLNTTITGYEEQIATLKKENTDLTGQRDSVVKTNNDLSQKVDLAKVLHASNIRLKGINLTHSGKKEKETEKARRVDLLRITFDIDENRIAESGPKELQICITNPANELLSNAAFGSGSFTTADGASKYYSISKTVNLTTGQSVTDISADWQQSAEYAKGNYSVEIYHKGYLIGKGTVSLR</sequence>
<organism evidence="3 4">
    <name type="scientific">Taibaiella lutea</name>
    <dbReference type="NCBI Taxonomy" id="2608001"/>
    <lineage>
        <taxon>Bacteria</taxon>
        <taxon>Pseudomonadati</taxon>
        <taxon>Bacteroidota</taxon>
        <taxon>Chitinophagia</taxon>
        <taxon>Chitinophagales</taxon>
        <taxon>Chitinophagaceae</taxon>
        <taxon>Taibaiella</taxon>
    </lineage>
</organism>
<evidence type="ECO:0000256" key="1">
    <source>
        <dbReference type="SAM" id="Coils"/>
    </source>
</evidence>
<dbReference type="Proteomes" id="UP000323632">
    <property type="component" value="Unassembled WGS sequence"/>
</dbReference>
<evidence type="ECO:0000313" key="4">
    <source>
        <dbReference type="Proteomes" id="UP000323632"/>
    </source>
</evidence>
<dbReference type="Gene3D" id="1.10.287.1490">
    <property type="match status" value="1"/>
</dbReference>
<name>A0A5M6CE34_9BACT</name>
<keyword evidence="2" id="KW-0812">Transmembrane</keyword>
<keyword evidence="4" id="KW-1185">Reference proteome</keyword>
<evidence type="ECO:0000256" key="2">
    <source>
        <dbReference type="SAM" id="Phobius"/>
    </source>
</evidence>
<keyword evidence="2" id="KW-1133">Transmembrane helix</keyword>
<gene>
    <name evidence="3" type="ORF">F0919_12930</name>
</gene>
<keyword evidence="1" id="KW-0175">Coiled coil</keyword>
<accession>A0A5M6CE34</accession>
<evidence type="ECO:0008006" key="5">
    <source>
        <dbReference type="Google" id="ProtNLM"/>
    </source>
</evidence>